<feature type="transmembrane region" description="Helical" evidence="2">
    <location>
        <begin position="485"/>
        <end position="506"/>
    </location>
</feature>
<feature type="region of interest" description="Disordered" evidence="1">
    <location>
        <begin position="347"/>
        <end position="385"/>
    </location>
</feature>
<dbReference type="EMBL" id="JABANN010000040">
    <property type="protein sequence ID" value="KAF4673899.1"/>
    <property type="molecule type" value="Genomic_DNA"/>
</dbReference>
<reference evidence="3 4" key="1">
    <citation type="submission" date="2020-04" db="EMBL/GenBank/DDBJ databases">
        <title>Perkinsus olseni comparative genomics.</title>
        <authorList>
            <person name="Bogema D.R."/>
        </authorList>
    </citation>
    <scope>NUCLEOTIDE SEQUENCE [LARGE SCALE GENOMIC DNA]</scope>
    <source>
        <strain evidence="3">ATCC PRA-31</strain>
    </source>
</reference>
<protein>
    <submittedName>
        <fullName evidence="3">Uncharacterized protein</fullName>
    </submittedName>
</protein>
<dbReference type="Proteomes" id="UP000572268">
    <property type="component" value="Unassembled WGS sequence"/>
</dbReference>
<feature type="compositionally biased region" description="Basic and acidic residues" evidence="1">
    <location>
        <begin position="159"/>
        <end position="177"/>
    </location>
</feature>
<accession>A0A7J6MQM4</accession>
<keyword evidence="2" id="KW-1133">Transmembrane helix</keyword>
<feature type="compositionally biased region" description="Acidic residues" evidence="1">
    <location>
        <begin position="371"/>
        <end position="385"/>
    </location>
</feature>
<comment type="caution">
    <text evidence="3">The sequence shown here is derived from an EMBL/GenBank/DDBJ whole genome shotgun (WGS) entry which is preliminary data.</text>
</comment>
<feature type="region of interest" description="Disordered" evidence="1">
    <location>
        <begin position="157"/>
        <end position="177"/>
    </location>
</feature>
<name>A0A7J6MQM4_PEROL</name>
<gene>
    <name evidence="3" type="ORF">FOL46_006307</name>
</gene>
<evidence type="ECO:0000256" key="1">
    <source>
        <dbReference type="SAM" id="MobiDB-lite"/>
    </source>
</evidence>
<evidence type="ECO:0000313" key="3">
    <source>
        <dbReference type="EMBL" id="KAF4673899.1"/>
    </source>
</evidence>
<sequence>MDSLLFYYGGDGASYYCPSCTVGSGLGHRSTSPCRRGAVPKEHTFAEALAMYERGAGPISANGPGSRRGYMTFANPTQKAKPTIKEAATSARTSDTTASSRRPRTRSSSRTGSAPLDATSRLTRAAEAKSLPWWATAFPIDSSSPSNWDFGDATARPPPYREVDRTDPGPEVGLHIEPRPEMGVETGKCEPWLLTVLKTKRLDAALPSGGEPLEPPLNVIPTPLSDHHQRCPSRNQLTSGERFNGLHRFLLKTHLRCIVSGLLDHGLITHAEQVSLLLLLELGEDARRLSAIERAYTAYIHHEAIALHSHYSFMLISSSSSLLLLFALSPSVAVKLPATAPRHVITGDTSIPVDQHGSFLEANPRRSGSEVLEEEEEDEEDDDDESVLELPLAMSILGRAGNVFVGQEYCRKPFVISQVGLRALFGSSSISLATLLDSTIESASFVESSTSTLPASPETVSLVERQQSSSSLAMTADPGAVLKLVVAWCSNIWFICLASIGAYFAYDKMYDQRRRTKSVIVSNEACFIATPPLLVSVVGSEGDTQPLEDINDTCWTGSQASLTEESNESASSVVDDCLRRLDPPAAPGKHAEHFLLTPRSETFSYSSA</sequence>
<keyword evidence="2" id="KW-0472">Membrane</keyword>
<organism evidence="3 4">
    <name type="scientific">Perkinsus olseni</name>
    <name type="common">Perkinsus atlanticus</name>
    <dbReference type="NCBI Taxonomy" id="32597"/>
    <lineage>
        <taxon>Eukaryota</taxon>
        <taxon>Sar</taxon>
        <taxon>Alveolata</taxon>
        <taxon>Perkinsozoa</taxon>
        <taxon>Perkinsea</taxon>
        <taxon>Perkinsida</taxon>
        <taxon>Perkinsidae</taxon>
        <taxon>Perkinsus</taxon>
    </lineage>
</organism>
<evidence type="ECO:0000256" key="2">
    <source>
        <dbReference type="SAM" id="Phobius"/>
    </source>
</evidence>
<keyword evidence="2" id="KW-0812">Transmembrane</keyword>
<feature type="region of interest" description="Disordered" evidence="1">
    <location>
        <begin position="59"/>
        <end position="121"/>
    </location>
</feature>
<feature type="compositionally biased region" description="Low complexity" evidence="1">
    <location>
        <begin position="87"/>
        <end position="100"/>
    </location>
</feature>
<proteinExistence type="predicted"/>
<dbReference type="AlphaFoldDB" id="A0A7J6MQM4"/>
<evidence type="ECO:0000313" key="4">
    <source>
        <dbReference type="Proteomes" id="UP000572268"/>
    </source>
</evidence>